<evidence type="ECO:0000313" key="2">
    <source>
        <dbReference type="EMBL" id="MPC33586.1"/>
    </source>
</evidence>
<feature type="compositionally biased region" description="Polar residues" evidence="1">
    <location>
        <begin position="99"/>
        <end position="109"/>
    </location>
</feature>
<keyword evidence="3" id="KW-1185">Reference proteome</keyword>
<name>A0A5B7EK69_PORTR</name>
<accession>A0A5B7EK69</accession>
<feature type="region of interest" description="Disordered" evidence="1">
    <location>
        <begin position="84"/>
        <end position="109"/>
    </location>
</feature>
<protein>
    <submittedName>
        <fullName evidence="2">Uncharacterized protein</fullName>
    </submittedName>
</protein>
<dbReference type="EMBL" id="VSRR010002864">
    <property type="protein sequence ID" value="MPC33586.1"/>
    <property type="molecule type" value="Genomic_DNA"/>
</dbReference>
<sequence>MSKFFKLYHRDFCHLAKNMCNGAERLISSHPCVSQVWVWCGRLRRSCGGGKVHGRSGGNVQLIEQHPHCLPGCKGARAVGVGGFTKTRSSESRKERKNCSTTRVLSVHE</sequence>
<proteinExistence type="predicted"/>
<gene>
    <name evidence="2" type="ORF">E2C01_026941</name>
</gene>
<reference evidence="2 3" key="1">
    <citation type="submission" date="2019-05" db="EMBL/GenBank/DDBJ databases">
        <title>Another draft genome of Portunus trituberculatus and its Hox gene families provides insights of decapod evolution.</title>
        <authorList>
            <person name="Jeong J.-H."/>
            <person name="Song I."/>
            <person name="Kim S."/>
            <person name="Choi T."/>
            <person name="Kim D."/>
            <person name="Ryu S."/>
            <person name="Kim W."/>
        </authorList>
    </citation>
    <scope>NUCLEOTIDE SEQUENCE [LARGE SCALE GENOMIC DNA]</scope>
    <source>
        <tissue evidence="2">Muscle</tissue>
    </source>
</reference>
<organism evidence="2 3">
    <name type="scientific">Portunus trituberculatus</name>
    <name type="common">Swimming crab</name>
    <name type="synonym">Neptunus trituberculatus</name>
    <dbReference type="NCBI Taxonomy" id="210409"/>
    <lineage>
        <taxon>Eukaryota</taxon>
        <taxon>Metazoa</taxon>
        <taxon>Ecdysozoa</taxon>
        <taxon>Arthropoda</taxon>
        <taxon>Crustacea</taxon>
        <taxon>Multicrustacea</taxon>
        <taxon>Malacostraca</taxon>
        <taxon>Eumalacostraca</taxon>
        <taxon>Eucarida</taxon>
        <taxon>Decapoda</taxon>
        <taxon>Pleocyemata</taxon>
        <taxon>Brachyura</taxon>
        <taxon>Eubrachyura</taxon>
        <taxon>Portunoidea</taxon>
        <taxon>Portunidae</taxon>
        <taxon>Portuninae</taxon>
        <taxon>Portunus</taxon>
    </lineage>
</organism>
<dbReference type="AlphaFoldDB" id="A0A5B7EK69"/>
<evidence type="ECO:0000256" key="1">
    <source>
        <dbReference type="SAM" id="MobiDB-lite"/>
    </source>
</evidence>
<feature type="compositionally biased region" description="Basic and acidic residues" evidence="1">
    <location>
        <begin position="88"/>
        <end position="98"/>
    </location>
</feature>
<comment type="caution">
    <text evidence="2">The sequence shown here is derived from an EMBL/GenBank/DDBJ whole genome shotgun (WGS) entry which is preliminary data.</text>
</comment>
<evidence type="ECO:0000313" key="3">
    <source>
        <dbReference type="Proteomes" id="UP000324222"/>
    </source>
</evidence>
<dbReference type="Proteomes" id="UP000324222">
    <property type="component" value="Unassembled WGS sequence"/>
</dbReference>